<gene>
    <name evidence="6" type="ORF">HNQ80_002513</name>
</gene>
<evidence type="ECO:0000313" key="7">
    <source>
        <dbReference type="Proteomes" id="UP000579281"/>
    </source>
</evidence>
<feature type="domain" description="Flagellin C-terminal" evidence="5">
    <location>
        <begin position="244"/>
        <end position="324"/>
    </location>
</feature>
<dbReference type="NCBIfam" id="TIGR02550">
    <property type="entry name" value="flagell_flgL"/>
    <property type="match status" value="1"/>
</dbReference>
<accession>A0A841KSP2</accession>
<keyword evidence="3" id="KW-0975">Bacterial flagellum</keyword>
<dbReference type="SUPFAM" id="SSF64518">
    <property type="entry name" value="Phase 1 flagellin"/>
    <property type="match status" value="1"/>
</dbReference>
<dbReference type="RefSeq" id="WP_184310947.1">
    <property type="nucleotide sequence ID" value="NZ_JACHEN010000014.1"/>
</dbReference>
<dbReference type="Gene3D" id="1.20.1330.10">
    <property type="entry name" value="f41 fragment of flagellin, N-terminal domain"/>
    <property type="match status" value="1"/>
</dbReference>
<dbReference type="EMBL" id="JACHEN010000014">
    <property type="protein sequence ID" value="MBB6216413.1"/>
    <property type="molecule type" value="Genomic_DNA"/>
</dbReference>
<feature type="domain" description="Flagellin N-terminal" evidence="4">
    <location>
        <begin position="3"/>
        <end position="140"/>
    </location>
</feature>
<dbReference type="GO" id="GO:0005198">
    <property type="term" value="F:structural molecule activity"/>
    <property type="evidence" value="ECO:0007669"/>
    <property type="project" value="InterPro"/>
</dbReference>
<keyword evidence="6" id="KW-0282">Flagellum</keyword>
<evidence type="ECO:0000256" key="1">
    <source>
        <dbReference type="ARBA" id="ARBA00004365"/>
    </source>
</evidence>
<dbReference type="Pfam" id="PF00669">
    <property type="entry name" value="Flagellin_N"/>
    <property type="match status" value="1"/>
</dbReference>
<proteinExistence type="inferred from homology"/>
<dbReference type="InterPro" id="IPR001492">
    <property type="entry name" value="Flagellin"/>
</dbReference>
<dbReference type="GO" id="GO:0009424">
    <property type="term" value="C:bacterial-type flagellum hook"/>
    <property type="evidence" value="ECO:0007669"/>
    <property type="project" value="InterPro"/>
</dbReference>
<dbReference type="PANTHER" id="PTHR42792:SF1">
    <property type="entry name" value="FLAGELLAR HOOK-ASSOCIATED PROTEIN 3"/>
    <property type="match status" value="1"/>
</dbReference>
<name>A0A841KSP2_9FIRM</name>
<dbReference type="InterPro" id="IPR046358">
    <property type="entry name" value="Flagellin_C"/>
</dbReference>
<comment type="similarity">
    <text evidence="2">Belongs to the bacterial flagellin family.</text>
</comment>
<comment type="caution">
    <text evidence="6">The sequence shown here is derived from an EMBL/GenBank/DDBJ whole genome shotgun (WGS) entry which is preliminary data.</text>
</comment>
<dbReference type="PANTHER" id="PTHR42792">
    <property type="entry name" value="FLAGELLIN"/>
    <property type="match status" value="1"/>
</dbReference>
<dbReference type="GO" id="GO:0071973">
    <property type="term" value="P:bacterial-type flagellum-dependent cell motility"/>
    <property type="evidence" value="ECO:0007669"/>
    <property type="project" value="InterPro"/>
</dbReference>
<keyword evidence="7" id="KW-1185">Reference proteome</keyword>
<organism evidence="6 7">
    <name type="scientific">Anaerosolibacter carboniphilus</name>
    <dbReference type="NCBI Taxonomy" id="1417629"/>
    <lineage>
        <taxon>Bacteria</taxon>
        <taxon>Bacillati</taxon>
        <taxon>Bacillota</taxon>
        <taxon>Clostridia</taxon>
        <taxon>Peptostreptococcales</taxon>
        <taxon>Thermotaleaceae</taxon>
        <taxon>Anaerosolibacter</taxon>
    </lineage>
</organism>
<dbReference type="Proteomes" id="UP000579281">
    <property type="component" value="Unassembled WGS sequence"/>
</dbReference>
<reference evidence="6 7" key="1">
    <citation type="submission" date="2020-08" db="EMBL/GenBank/DDBJ databases">
        <title>Genomic Encyclopedia of Type Strains, Phase IV (KMG-IV): sequencing the most valuable type-strain genomes for metagenomic binning, comparative biology and taxonomic classification.</title>
        <authorList>
            <person name="Goeker M."/>
        </authorList>
    </citation>
    <scope>NUCLEOTIDE SEQUENCE [LARGE SCALE GENOMIC DNA]</scope>
    <source>
        <strain evidence="6 7">DSM 103526</strain>
    </source>
</reference>
<keyword evidence="6" id="KW-0969">Cilium</keyword>
<evidence type="ECO:0000313" key="6">
    <source>
        <dbReference type="EMBL" id="MBB6216413.1"/>
    </source>
</evidence>
<evidence type="ECO:0000256" key="2">
    <source>
        <dbReference type="ARBA" id="ARBA00005709"/>
    </source>
</evidence>
<dbReference type="AlphaFoldDB" id="A0A841KSP2"/>
<comment type="subcellular location">
    <subcellularLocation>
        <location evidence="1">Bacterial flagellum</location>
    </subcellularLocation>
</comment>
<evidence type="ECO:0000259" key="5">
    <source>
        <dbReference type="Pfam" id="PF00700"/>
    </source>
</evidence>
<dbReference type="InterPro" id="IPR013384">
    <property type="entry name" value="Flagell_FlgL"/>
</dbReference>
<sequence length="327" mass="36064">MRITNSMMNSRMLQNLNRNLSRLDKHQQQMSTGKLFNKPSDNPIGVSKSLGLKTTLSELKQYKSNAETAISWLEITESAIADVGDIIQNAKELATRMANGTFSDADAKSAKQEVDQMKEQLIKLANTTYGGKYVFSGFQTNKPLLDADGNYNISYDHSLNADKEKMFIEVGIGDTISVNTYGYDVFGNKPSDLDALPNVNKSNAVDLADPTTNAETELLAVFSALSNALNSEPVNQEEVGKSIDRLEKQLDNVLLARGEIGAKVNRLELTVNRIEKDTINFTGLLSKNEDADMAEVIMNYQMDESVYQASLSIGARAIQPTLIDFIK</sequence>
<evidence type="ECO:0000259" key="4">
    <source>
        <dbReference type="Pfam" id="PF00669"/>
    </source>
</evidence>
<keyword evidence="6" id="KW-0966">Cell projection</keyword>
<dbReference type="InterPro" id="IPR001029">
    <property type="entry name" value="Flagellin_N"/>
</dbReference>
<dbReference type="Pfam" id="PF00700">
    <property type="entry name" value="Flagellin_C"/>
    <property type="match status" value="1"/>
</dbReference>
<evidence type="ECO:0000256" key="3">
    <source>
        <dbReference type="ARBA" id="ARBA00023143"/>
    </source>
</evidence>
<protein>
    <submittedName>
        <fullName evidence="6">Flagellar hook-associated protein 3 FlgL</fullName>
    </submittedName>
</protein>